<accession>A0A0A0K2P2</accession>
<gene>
    <name evidence="2" type="ORF">N801_02965</name>
</gene>
<sequence length="239" mass="26660">MHGVLVTPPARMVVDLARYGTLQDAVTAADYCLRHGMCTREDLTEELAVVPRRARGRASAARVVAIADGMSMSPGESFSRVQMFRLLIPKPRLQVSFSDADGHIGDVDFWWERAVGEFDGRTKYRIPAGASPEEAGRVLWAEKKREDRLRRRTEVARWVWADLLRPDRLLAILADQGVRPERRSTWLDQGDLARPGRPGRPGRPVGVCVTSRGPGDPRLVTGPPTDGSARHWRGPLRAR</sequence>
<protein>
    <submittedName>
        <fullName evidence="2">Uncharacterized protein</fullName>
    </submittedName>
</protein>
<dbReference type="AlphaFoldDB" id="A0A0A0K2P2"/>
<evidence type="ECO:0000313" key="2">
    <source>
        <dbReference type="EMBL" id="KGN41996.1"/>
    </source>
</evidence>
<reference evidence="2 3" key="1">
    <citation type="submission" date="2013-08" db="EMBL/GenBank/DDBJ databases">
        <title>The genome sequence of Knoellia aerolata.</title>
        <authorList>
            <person name="Zhu W."/>
            <person name="Wang G."/>
        </authorList>
    </citation>
    <scope>NUCLEOTIDE SEQUENCE [LARGE SCALE GENOMIC DNA]</scope>
    <source>
        <strain evidence="2 3">DSM 18566</strain>
    </source>
</reference>
<dbReference type="Proteomes" id="UP000030013">
    <property type="component" value="Unassembled WGS sequence"/>
</dbReference>
<proteinExistence type="predicted"/>
<feature type="compositionally biased region" description="Basic residues" evidence="1">
    <location>
        <begin position="230"/>
        <end position="239"/>
    </location>
</feature>
<dbReference type="eggNOG" id="COG5340">
    <property type="taxonomic scope" value="Bacteria"/>
</dbReference>
<name>A0A0A0K2P2_9MICO</name>
<dbReference type="EMBL" id="AVPL01000009">
    <property type="protein sequence ID" value="KGN41996.1"/>
    <property type="molecule type" value="Genomic_DNA"/>
</dbReference>
<evidence type="ECO:0000313" key="3">
    <source>
        <dbReference type="Proteomes" id="UP000030013"/>
    </source>
</evidence>
<evidence type="ECO:0000256" key="1">
    <source>
        <dbReference type="SAM" id="MobiDB-lite"/>
    </source>
</evidence>
<keyword evidence="3" id="KW-1185">Reference proteome</keyword>
<feature type="region of interest" description="Disordered" evidence="1">
    <location>
        <begin position="187"/>
        <end position="239"/>
    </location>
</feature>
<comment type="caution">
    <text evidence="2">The sequence shown here is derived from an EMBL/GenBank/DDBJ whole genome shotgun (WGS) entry which is preliminary data.</text>
</comment>
<dbReference type="STRING" id="1385519.N801_02965"/>
<organism evidence="2 3">
    <name type="scientific">Knoellia aerolata DSM 18566</name>
    <dbReference type="NCBI Taxonomy" id="1385519"/>
    <lineage>
        <taxon>Bacteria</taxon>
        <taxon>Bacillati</taxon>
        <taxon>Actinomycetota</taxon>
        <taxon>Actinomycetes</taxon>
        <taxon>Micrococcales</taxon>
        <taxon>Intrasporangiaceae</taxon>
        <taxon>Knoellia</taxon>
    </lineage>
</organism>